<dbReference type="Proteomes" id="UP000076078">
    <property type="component" value="Unassembled WGS sequence"/>
</dbReference>
<dbReference type="EMBL" id="LODT01000011">
    <property type="protein sequence ID" value="KYR01126.1"/>
    <property type="molecule type" value="Genomic_DNA"/>
</dbReference>
<proteinExistence type="predicted"/>
<reference evidence="1 2" key="1">
    <citation type="submission" date="2015-12" db="EMBL/GenBank/DDBJ databases">
        <title>Dictyostelia acquired genes for synthesis and detection of signals that induce cell-type specialization by lateral gene transfer from prokaryotes.</title>
        <authorList>
            <person name="Gloeckner G."/>
            <person name="Schaap P."/>
        </authorList>
    </citation>
    <scope>NUCLEOTIDE SEQUENCE [LARGE SCALE GENOMIC DNA]</scope>
    <source>
        <strain evidence="1 2">TK</strain>
    </source>
</reference>
<evidence type="ECO:0000313" key="1">
    <source>
        <dbReference type="EMBL" id="KYR01126.1"/>
    </source>
</evidence>
<gene>
    <name evidence="1" type="ORF">DLAC_02229</name>
</gene>
<sequence length="1103" mass="130752">MIKYLYTNKNLLKFHYTDGICVYCGKECENICHSCLDELSLWRNEFNKSNFSTFKEVVQEFFDWCNLSDDELNQKLECQQLLNDKSESKTNKILMGNFILPLICAIDSIKYDHQYNCFTQWIDSKSVRQRMVSYLFVYRSGSRVLFDTVFERILHDIEVYKIVGKLRISLNQYYTKEYLTRDKTDCISSATMDRVIHSLHQMDAQYIQNHIACEMIFDISKFNKISLDDIVTLFPKVTKKNCSSDYRSLDFQIQDIEADEINPSKPFSYYLELIEYCLYRNFNKVTEHFINHYSVEVLDYCNQYLKLHLNSKMESEKDTIFGILVLKNLDIKPSQEINQFIQKYLLETKKDFKERNQLFYKVHDINNDQFDAFLQYPQRKYFNQSYILYHILPKEKLTGEILKTYNMYLNDMTKFDMYILAFKFFTDTDELTAIFQKITDKSYSRFNVYNDYNALIGLIRNLDKIKYQSSSVDKVIIKLLLNIPIFDKKFMSNKLDTLKETCIYLMRTFKLFSKLDIGPVMGNLMEKLNYSTSIFNGSEYPQEAKEFLIGCYQFVLDHKGNCSKGSNFLMTIHHLGYDISEFTGKIDVSYTYDILANIPLMNIPSSSLLNLDVTMVEKLFKDFYIKDKPIPPHIYQICELKLAISTSCSPISLVETVERYRHDLENLYTDFSINARDDCLYFFNRTLDQFKIGCIRSKLFQQFYFRQIPIVKEQVTSDKVVYNLQILENQSRNVDVSPTKQCPTLPLLLITKIIHYIYYDPNIVSIEKIELSTVCQTWFNMCSDILTNNYFDDYISTYVLINNFQKINIESKFCLFKFYPKLMEYRDFVHVPFKYLDKLMYEHIEAMDLNLDSKHTSCWFTRDTNLKHLEIVFDHNCNTEQFIDIIKHSPNLTRIEITVCCSWNHMTNTIESIIKLNLKHLKYLNVYIESNMFNKVPGLSLSHLKDLYEPKQIPELNLISIPVFMDFRGFKSANIKFDSVLNDLNNMVEFYKIPLSTCTNKIQFTLPAIDDVLNLIDFVDKNHQTKNLTIRFYQIITFSTEFVQSIFDRLNQTQNIQSFTLFLNIYIISPSYSTLTPDQWKNINLHKFKYPNSNFITFYQSAS</sequence>
<comment type="caution">
    <text evidence="1">The sequence shown here is derived from an EMBL/GenBank/DDBJ whole genome shotgun (WGS) entry which is preliminary data.</text>
</comment>
<organism evidence="1 2">
    <name type="scientific">Tieghemostelium lacteum</name>
    <name type="common">Slime mold</name>
    <name type="synonym">Dictyostelium lacteum</name>
    <dbReference type="NCBI Taxonomy" id="361077"/>
    <lineage>
        <taxon>Eukaryota</taxon>
        <taxon>Amoebozoa</taxon>
        <taxon>Evosea</taxon>
        <taxon>Eumycetozoa</taxon>
        <taxon>Dictyostelia</taxon>
        <taxon>Dictyosteliales</taxon>
        <taxon>Raperosteliaceae</taxon>
        <taxon>Tieghemostelium</taxon>
    </lineage>
</organism>
<accession>A0A152A4F7</accession>
<keyword evidence="2" id="KW-1185">Reference proteome</keyword>
<name>A0A152A4F7_TIELA</name>
<protein>
    <submittedName>
        <fullName evidence="1">Uncharacterized protein</fullName>
    </submittedName>
</protein>
<dbReference type="AlphaFoldDB" id="A0A152A4F7"/>
<evidence type="ECO:0000313" key="2">
    <source>
        <dbReference type="Proteomes" id="UP000076078"/>
    </source>
</evidence>
<dbReference type="InParanoid" id="A0A152A4F7"/>